<name>A0ACB8T6J3_9AGAM</name>
<reference evidence="1" key="2">
    <citation type="journal article" date="2022" name="New Phytol.">
        <title>Evolutionary transition to the ectomycorrhizal habit in the genomes of a hyperdiverse lineage of mushroom-forming fungi.</title>
        <authorList>
            <person name="Looney B."/>
            <person name="Miyauchi S."/>
            <person name="Morin E."/>
            <person name="Drula E."/>
            <person name="Courty P.E."/>
            <person name="Kohler A."/>
            <person name="Kuo A."/>
            <person name="LaButti K."/>
            <person name="Pangilinan J."/>
            <person name="Lipzen A."/>
            <person name="Riley R."/>
            <person name="Andreopoulos W."/>
            <person name="He G."/>
            <person name="Johnson J."/>
            <person name="Nolan M."/>
            <person name="Tritt A."/>
            <person name="Barry K.W."/>
            <person name="Grigoriev I.V."/>
            <person name="Nagy L.G."/>
            <person name="Hibbett D."/>
            <person name="Henrissat B."/>
            <person name="Matheny P.B."/>
            <person name="Labbe J."/>
            <person name="Martin F.M."/>
        </authorList>
    </citation>
    <scope>NUCLEOTIDE SEQUENCE</scope>
    <source>
        <strain evidence="1">HHB10654</strain>
    </source>
</reference>
<reference evidence="1" key="1">
    <citation type="submission" date="2021-03" db="EMBL/GenBank/DDBJ databases">
        <authorList>
            <consortium name="DOE Joint Genome Institute"/>
            <person name="Ahrendt S."/>
            <person name="Looney B.P."/>
            <person name="Miyauchi S."/>
            <person name="Morin E."/>
            <person name="Drula E."/>
            <person name="Courty P.E."/>
            <person name="Chicoki N."/>
            <person name="Fauchery L."/>
            <person name="Kohler A."/>
            <person name="Kuo A."/>
            <person name="Labutti K."/>
            <person name="Pangilinan J."/>
            <person name="Lipzen A."/>
            <person name="Riley R."/>
            <person name="Andreopoulos W."/>
            <person name="He G."/>
            <person name="Johnson J."/>
            <person name="Barry K.W."/>
            <person name="Grigoriev I.V."/>
            <person name="Nagy L."/>
            <person name="Hibbett D."/>
            <person name="Henrissat B."/>
            <person name="Matheny P.B."/>
            <person name="Labbe J."/>
            <person name="Martin F."/>
        </authorList>
    </citation>
    <scope>NUCLEOTIDE SEQUENCE</scope>
    <source>
        <strain evidence="1">HHB10654</strain>
    </source>
</reference>
<sequence>MLQGSTQRAARRCGLASAAHQVFGYVLNGINVCSGWRSRIHTFTQVVASIVNERRAAILRSTKRDRKVWRMFLLSQDLSSSENYGLESLESRPYERCPLDLEDLMSWAYFTHNRRTHELLWKPFVFAFLSRSPYDLFPGRCIEEISLRIQGFVESAILDGAGDWDGGKEQQYSAAQSLALGCGLFPDIFSYQVRAMQSICELGKKSLCPRAKKDWNDTVTKENSILFRRPVFRLGCESSMTRSALNSSADEVSLESLEEDTADERKLVFRGLSPKGRLYNGKSNMIGIGDFVEVHCFVRTMMTEADTGLPRIKLILYPTGVIKLCEAKDFRRVLRTLEEQKPSD</sequence>
<keyword evidence="2" id="KW-1185">Reference proteome</keyword>
<proteinExistence type="predicted"/>
<gene>
    <name evidence="1" type="ORF">BV25DRAFT_1837424</name>
</gene>
<evidence type="ECO:0000313" key="1">
    <source>
        <dbReference type="EMBL" id="KAI0063880.1"/>
    </source>
</evidence>
<accession>A0ACB8T6J3</accession>
<comment type="caution">
    <text evidence="1">The sequence shown here is derived from an EMBL/GenBank/DDBJ whole genome shotgun (WGS) entry which is preliminary data.</text>
</comment>
<evidence type="ECO:0000313" key="2">
    <source>
        <dbReference type="Proteomes" id="UP000814140"/>
    </source>
</evidence>
<dbReference type="Proteomes" id="UP000814140">
    <property type="component" value="Unassembled WGS sequence"/>
</dbReference>
<organism evidence="1 2">
    <name type="scientific">Artomyces pyxidatus</name>
    <dbReference type="NCBI Taxonomy" id="48021"/>
    <lineage>
        <taxon>Eukaryota</taxon>
        <taxon>Fungi</taxon>
        <taxon>Dikarya</taxon>
        <taxon>Basidiomycota</taxon>
        <taxon>Agaricomycotina</taxon>
        <taxon>Agaricomycetes</taxon>
        <taxon>Russulales</taxon>
        <taxon>Auriscalpiaceae</taxon>
        <taxon>Artomyces</taxon>
    </lineage>
</organism>
<dbReference type="EMBL" id="MU277201">
    <property type="protein sequence ID" value="KAI0063880.1"/>
    <property type="molecule type" value="Genomic_DNA"/>
</dbReference>
<protein>
    <submittedName>
        <fullName evidence="1">Uncharacterized protein</fullName>
    </submittedName>
</protein>